<dbReference type="GO" id="GO:0003677">
    <property type="term" value="F:DNA binding"/>
    <property type="evidence" value="ECO:0007669"/>
    <property type="project" value="UniProtKB-KW"/>
</dbReference>
<comment type="caution">
    <text evidence="2">The sequence shown here is derived from an EMBL/GenBank/DDBJ whole genome shotgun (WGS) entry which is preliminary data.</text>
</comment>
<dbReference type="InterPro" id="IPR009061">
    <property type="entry name" value="DNA-bd_dom_put_sf"/>
</dbReference>
<evidence type="ECO:0000256" key="1">
    <source>
        <dbReference type="ARBA" id="ARBA00023125"/>
    </source>
</evidence>
<dbReference type="GO" id="GO:0003700">
    <property type="term" value="F:DNA-binding transcription factor activity"/>
    <property type="evidence" value="ECO:0007669"/>
    <property type="project" value="InterPro"/>
</dbReference>
<sequence>MYTVNEVAKLSHTTVKTLHHYHKIGLLIPEQTTEAGYRLYGKKDLERLQHILFYKALDFPLKEIKQLLDGNIDRENTLIKQRDLLEQKINQFKELIDTINFSIKNTKEGVDLDMASMFRGFKTEEEWQEALKGQNEHLKKEYDFDLTNQTIDIESMNDSAIEAKSFNEDMIKFLQEGVSANDPKVFERVKKHLSFLEKYGHPSTPHDFLNQTELFVVDDFHRNMFEQWQVGYTYFLNKVASNYLSSQQ</sequence>
<dbReference type="SUPFAM" id="SSF46955">
    <property type="entry name" value="Putative DNA-binding domain"/>
    <property type="match status" value="1"/>
</dbReference>
<dbReference type="AlphaFoldDB" id="A0A2B5GWA4"/>
<dbReference type="EMBL" id="NUDP01000073">
    <property type="protein sequence ID" value="PEM67289.1"/>
    <property type="molecule type" value="Genomic_DNA"/>
</dbReference>
<dbReference type="InterPro" id="IPR000551">
    <property type="entry name" value="MerR-type_HTH_dom"/>
</dbReference>
<dbReference type="InterPro" id="IPR047057">
    <property type="entry name" value="MerR_fam"/>
</dbReference>
<evidence type="ECO:0000313" key="3">
    <source>
        <dbReference type="Proteomes" id="UP000219775"/>
    </source>
</evidence>
<dbReference type="PANTHER" id="PTHR30204:SF90">
    <property type="entry name" value="HTH-TYPE TRANSCRIPTIONAL ACTIVATOR MTA"/>
    <property type="match status" value="1"/>
</dbReference>
<dbReference type="Pfam" id="PF13411">
    <property type="entry name" value="MerR_1"/>
    <property type="match status" value="1"/>
</dbReference>
<name>A0A2B5GWA4_9BACI</name>
<dbReference type="CDD" id="cd01106">
    <property type="entry name" value="HTH_TipAL-Mta"/>
    <property type="match status" value="1"/>
</dbReference>
<accession>A0A2B5GWA4</accession>
<organism evidence="2 3">
    <name type="scientific">Bacillus pseudomycoides</name>
    <dbReference type="NCBI Taxonomy" id="64104"/>
    <lineage>
        <taxon>Bacteria</taxon>
        <taxon>Bacillati</taxon>
        <taxon>Bacillota</taxon>
        <taxon>Bacilli</taxon>
        <taxon>Bacillales</taxon>
        <taxon>Bacillaceae</taxon>
        <taxon>Bacillus</taxon>
        <taxon>Bacillus cereus group</taxon>
    </lineage>
</organism>
<dbReference type="PROSITE" id="PS50937">
    <property type="entry name" value="HTH_MERR_2"/>
    <property type="match status" value="1"/>
</dbReference>
<gene>
    <name evidence="2" type="ORF">CN613_19445</name>
</gene>
<protein>
    <submittedName>
        <fullName evidence="2">MerR family transcriptional regulator</fullName>
    </submittedName>
</protein>
<proteinExistence type="predicted"/>
<evidence type="ECO:0000313" key="2">
    <source>
        <dbReference type="EMBL" id="PEM67289.1"/>
    </source>
</evidence>
<keyword evidence="1" id="KW-0238">DNA-binding</keyword>
<dbReference type="Gene3D" id="1.10.1660.10">
    <property type="match status" value="1"/>
</dbReference>
<dbReference type="RefSeq" id="WP_097848960.1">
    <property type="nucleotide sequence ID" value="NZ_NUDP01000073.1"/>
</dbReference>
<reference evidence="2 3" key="1">
    <citation type="submission" date="2017-09" db="EMBL/GenBank/DDBJ databases">
        <title>Large-scale bioinformatics analysis of Bacillus genomes uncovers conserved roles of natural products in bacterial physiology.</title>
        <authorList>
            <consortium name="Agbiome Team Llc"/>
            <person name="Bleich R.M."/>
            <person name="Grubbs K.J."/>
            <person name="Santa Maria K.C."/>
            <person name="Allen S.E."/>
            <person name="Farag S."/>
            <person name="Shank E.A."/>
            <person name="Bowers A."/>
        </authorList>
    </citation>
    <scope>NUCLEOTIDE SEQUENCE [LARGE SCALE GENOMIC DNA]</scope>
    <source>
        <strain evidence="2 3">AFS009893</strain>
    </source>
</reference>
<dbReference type="PANTHER" id="PTHR30204">
    <property type="entry name" value="REDOX-CYCLING DRUG-SENSING TRANSCRIPTIONAL ACTIVATOR SOXR"/>
    <property type="match status" value="1"/>
</dbReference>
<dbReference type="SMART" id="SM00422">
    <property type="entry name" value="HTH_MERR"/>
    <property type="match status" value="1"/>
</dbReference>
<dbReference type="Proteomes" id="UP000219775">
    <property type="component" value="Unassembled WGS sequence"/>
</dbReference>